<keyword evidence="4" id="KW-1185">Reference proteome</keyword>
<feature type="transmembrane region" description="Helical" evidence="2">
    <location>
        <begin position="45"/>
        <end position="63"/>
    </location>
</feature>
<dbReference type="Proteomes" id="UP001049518">
    <property type="component" value="Chromosome"/>
</dbReference>
<feature type="compositionally biased region" description="Basic and acidic residues" evidence="1">
    <location>
        <begin position="173"/>
        <end position="185"/>
    </location>
</feature>
<keyword evidence="2" id="KW-1133">Transmembrane helix</keyword>
<evidence type="ECO:0000256" key="2">
    <source>
        <dbReference type="SAM" id="Phobius"/>
    </source>
</evidence>
<feature type="transmembrane region" description="Helical" evidence="2">
    <location>
        <begin position="21"/>
        <end position="39"/>
    </location>
</feature>
<evidence type="ECO:0000313" key="4">
    <source>
        <dbReference type="Proteomes" id="UP001049518"/>
    </source>
</evidence>
<name>A0ABX8QNN4_9ACTN</name>
<keyword evidence="2" id="KW-0812">Transmembrane</keyword>
<evidence type="ECO:0000256" key="1">
    <source>
        <dbReference type="SAM" id="MobiDB-lite"/>
    </source>
</evidence>
<dbReference type="RefSeq" id="WP_231333231.1">
    <property type="nucleotide sequence ID" value="NZ_CP059572.1"/>
</dbReference>
<sequence>MATDQRDVRYEVRYGWRGRSGGAVGLVVIAVLVVAGIVINPGGDRLVYVAGPLFLALVIALLVRQVRPFLRRQVALRVDAAGVVLGGFGPRAGGSRTYAWDRVIRIQVYEVDVMRAAPDDGPHRTDTSRWVQVDLRDGAPERTELSGARLDEAALVRAVQALMPQVTVSVGGHYDESTDPARDPGRPPGPEHLAEGMSRFVRRLRQDRAGSSEG</sequence>
<protein>
    <recommendedName>
        <fullName evidence="5">PH domain-containing protein</fullName>
    </recommendedName>
</protein>
<organism evidence="3 4">
    <name type="scientific">Actinomadura graeca</name>
    <dbReference type="NCBI Taxonomy" id="2750812"/>
    <lineage>
        <taxon>Bacteria</taxon>
        <taxon>Bacillati</taxon>
        <taxon>Actinomycetota</taxon>
        <taxon>Actinomycetes</taxon>
        <taxon>Streptosporangiales</taxon>
        <taxon>Thermomonosporaceae</taxon>
        <taxon>Actinomadura</taxon>
    </lineage>
</organism>
<dbReference type="EMBL" id="CP059572">
    <property type="protein sequence ID" value="QXJ20175.1"/>
    <property type="molecule type" value="Genomic_DNA"/>
</dbReference>
<evidence type="ECO:0008006" key="5">
    <source>
        <dbReference type="Google" id="ProtNLM"/>
    </source>
</evidence>
<accession>A0ABX8QNN4</accession>
<evidence type="ECO:0000313" key="3">
    <source>
        <dbReference type="EMBL" id="QXJ20175.1"/>
    </source>
</evidence>
<gene>
    <name evidence="3" type="ORF">AGRA3207_000839</name>
</gene>
<keyword evidence="2" id="KW-0472">Membrane</keyword>
<proteinExistence type="predicted"/>
<feature type="region of interest" description="Disordered" evidence="1">
    <location>
        <begin position="171"/>
        <end position="193"/>
    </location>
</feature>
<reference evidence="3" key="1">
    <citation type="submission" date="2020-07" db="EMBL/GenBank/DDBJ databases">
        <authorList>
            <person name="Tarantini F.S."/>
            <person name="Hong K.W."/>
            <person name="Chan K.G."/>
        </authorList>
    </citation>
    <scope>NUCLEOTIDE SEQUENCE</scope>
    <source>
        <strain evidence="3">32-07</strain>
    </source>
</reference>